<gene>
    <name evidence="15" type="ORF">CKAN_02392100</name>
</gene>
<dbReference type="GO" id="GO:0045490">
    <property type="term" value="P:pectin catabolic process"/>
    <property type="evidence" value="ECO:0007669"/>
    <property type="project" value="UniProtKB-UniRule"/>
</dbReference>
<dbReference type="SMART" id="SM00856">
    <property type="entry name" value="PMEI"/>
    <property type="match status" value="1"/>
</dbReference>
<evidence type="ECO:0000256" key="8">
    <source>
        <dbReference type="ARBA" id="ARBA00023180"/>
    </source>
</evidence>
<comment type="pathway">
    <text evidence="1 12">Glycan metabolism; pectin degradation; 2-dehydro-3-deoxy-D-gluconate from pectin: step 1/5.</text>
</comment>
<dbReference type="UniPathway" id="UPA00545">
    <property type="reaction ID" value="UER00823"/>
</dbReference>
<keyword evidence="8" id="KW-0325">Glycoprotein</keyword>
<dbReference type="InterPro" id="IPR035513">
    <property type="entry name" value="Invertase/methylesterase_inhib"/>
</dbReference>
<comment type="caution">
    <text evidence="15">The sequence shown here is derived from an EMBL/GenBank/DDBJ whole genome shotgun (WGS) entry which is preliminary data.</text>
</comment>
<dbReference type="STRING" id="337451.A0A443PV34"/>
<keyword evidence="6 12" id="KW-0063">Aspartyl esterase</keyword>
<dbReference type="InterPro" id="IPR012334">
    <property type="entry name" value="Pectin_lyas_fold"/>
</dbReference>
<dbReference type="Pfam" id="PF04043">
    <property type="entry name" value="PMEI"/>
    <property type="match status" value="1"/>
</dbReference>
<dbReference type="FunFam" id="2.160.20.10:FF:000001">
    <property type="entry name" value="Pectinesterase"/>
    <property type="match status" value="1"/>
</dbReference>
<dbReference type="InterPro" id="IPR033131">
    <property type="entry name" value="Pectinesterase_Asp_AS"/>
</dbReference>
<sequence>MGRNAAIVGISGLILVAMVVVAVTVGVPYHLNTIHRQDKDSAQLKTSTKAIKEICQPTDYKENCIKSLSSVAGNRTSDPNELIKLAFKVAIDRVKKASKESELLNKATKDPRTSKALQNCKELMSYAIEDLSSALKRFENFDLSEINELVDDLKIWLSASMTYQETCLDGFEGAEGGTAKKMKKALQGASELTRNALAIINEISSFLSSLDLPNARPRRLLSETSMDMDMESFPSWVSYGRRRLLASPITLTVKPNVVVAKDGTGKFTTINAALATFPKKSNETFVIYIKEGVYQEEVIIERNMQNVMMIGDGPTKTKITGNKNFVDGTPTFKTATVAVMGDGFIAKNIGFENSAGPEKEQAVALRVQADRSIFYNCQMDGYQDTLFAQTARQFYRDCTITGTIDFIFGNAAAIFQNCKMLVRKPMKGQQNIVTAQGRMDRREPTAIIIQNCTISADPEYYPLRNTIPTYLGRPWKERSRTFIYMSKIDDLIHRDGWLPWDGEFALNTCFYSELNNRGEGSSIAHRVKWKGIKSITMKHAQKFSVENFIKGNSWIKASGVPFTAGLLPASHKQQN</sequence>
<dbReference type="Gene3D" id="2.160.20.10">
    <property type="entry name" value="Single-stranded right-handed beta-helix, Pectin lyase-like"/>
    <property type="match status" value="1"/>
</dbReference>
<dbReference type="InterPro" id="IPR006501">
    <property type="entry name" value="Pectinesterase_inhib_dom"/>
</dbReference>
<dbReference type="PANTHER" id="PTHR31707">
    <property type="entry name" value="PECTINESTERASE"/>
    <property type="match status" value="1"/>
</dbReference>
<dbReference type="AlphaFoldDB" id="A0A443PV34"/>
<evidence type="ECO:0000256" key="6">
    <source>
        <dbReference type="ARBA" id="ARBA00023085"/>
    </source>
</evidence>
<evidence type="ECO:0000313" key="16">
    <source>
        <dbReference type="Proteomes" id="UP000283530"/>
    </source>
</evidence>
<feature type="transmembrane region" description="Helical" evidence="13">
    <location>
        <begin position="7"/>
        <end position="31"/>
    </location>
</feature>
<evidence type="ECO:0000256" key="11">
    <source>
        <dbReference type="PROSITE-ProRule" id="PRU10040"/>
    </source>
</evidence>
<keyword evidence="16" id="KW-1185">Reference proteome</keyword>
<dbReference type="OrthoDB" id="2019149at2759"/>
<feature type="domain" description="Pectinesterase inhibitor" evidence="14">
    <location>
        <begin position="46"/>
        <end position="199"/>
    </location>
</feature>
<dbReference type="FunFam" id="1.20.140.40:FF:000001">
    <property type="entry name" value="Pectinesterase"/>
    <property type="match status" value="1"/>
</dbReference>
<dbReference type="GO" id="GO:0004857">
    <property type="term" value="F:enzyme inhibitor activity"/>
    <property type="evidence" value="ECO:0007669"/>
    <property type="project" value="InterPro"/>
</dbReference>
<protein>
    <recommendedName>
        <fullName evidence="4 12">Pectinesterase</fullName>
        <ecNumber evidence="4 12">3.1.1.11</ecNumber>
    </recommendedName>
</protein>
<evidence type="ECO:0000256" key="1">
    <source>
        <dbReference type="ARBA" id="ARBA00005184"/>
    </source>
</evidence>
<comment type="similarity">
    <text evidence="2">In the N-terminal section; belongs to the PMEI family.</text>
</comment>
<comment type="subcellular location">
    <subcellularLocation>
        <location evidence="12">Secreted</location>
        <location evidence="12">Cell wall</location>
    </subcellularLocation>
</comment>
<keyword evidence="7" id="KW-1015">Disulfide bond</keyword>
<organism evidence="15 16">
    <name type="scientific">Cinnamomum micranthum f. kanehirae</name>
    <dbReference type="NCBI Taxonomy" id="337451"/>
    <lineage>
        <taxon>Eukaryota</taxon>
        <taxon>Viridiplantae</taxon>
        <taxon>Streptophyta</taxon>
        <taxon>Embryophyta</taxon>
        <taxon>Tracheophyta</taxon>
        <taxon>Spermatophyta</taxon>
        <taxon>Magnoliopsida</taxon>
        <taxon>Magnoliidae</taxon>
        <taxon>Laurales</taxon>
        <taxon>Lauraceae</taxon>
        <taxon>Cinnamomum</taxon>
    </lineage>
</organism>
<dbReference type="PROSITE" id="PS00503">
    <property type="entry name" value="PECTINESTERASE_2"/>
    <property type="match status" value="1"/>
</dbReference>
<keyword evidence="12" id="KW-0961">Cell wall biogenesis/degradation</keyword>
<keyword evidence="13" id="KW-0812">Transmembrane</keyword>
<dbReference type="InterPro" id="IPR018040">
    <property type="entry name" value="Pectinesterase_Tyr_AS"/>
</dbReference>
<dbReference type="CDD" id="cd15798">
    <property type="entry name" value="PMEI-like_3"/>
    <property type="match status" value="1"/>
</dbReference>
<dbReference type="Pfam" id="PF01095">
    <property type="entry name" value="Pectinesterase"/>
    <property type="match status" value="1"/>
</dbReference>
<dbReference type="GO" id="GO:0042545">
    <property type="term" value="P:cell wall modification"/>
    <property type="evidence" value="ECO:0007669"/>
    <property type="project" value="UniProtKB-UniRule"/>
</dbReference>
<evidence type="ECO:0000256" key="10">
    <source>
        <dbReference type="ARBA" id="ARBA00057335"/>
    </source>
</evidence>
<evidence type="ECO:0000256" key="9">
    <source>
        <dbReference type="ARBA" id="ARBA00047928"/>
    </source>
</evidence>
<comment type="similarity">
    <text evidence="3">In the C-terminal section; belongs to the pectinesterase family.</text>
</comment>
<dbReference type="SUPFAM" id="SSF101148">
    <property type="entry name" value="Plant invertase/pectin methylesterase inhibitor"/>
    <property type="match status" value="1"/>
</dbReference>
<evidence type="ECO:0000256" key="12">
    <source>
        <dbReference type="RuleBase" id="RU000589"/>
    </source>
</evidence>
<reference evidence="15 16" key="1">
    <citation type="journal article" date="2019" name="Nat. Plants">
        <title>Stout camphor tree genome fills gaps in understanding of flowering plant genome evolution.</title>
        <authorList>
            <person name="Chaw S.M."/>
            <person name="Liu Y.C."/>
            <person name="Wu Y.W."/>
            <person name="Wang H.Y."/>
            <person name="Lin C.I."/>
            <person name="Wu C.S."/>
            <person name="Ke H.M."/>
            <person name="Chang L.Y."/>
            <person name="Hsu C.Y."/>
            <person name="Yang H.T."/>
            <person name="Sudianto E."/>
            <person name="Hsu M.H."/>
            <person name="Wu K.P."/>
            <person name="Wang L.N."/>
            <person name="Leebens-Mack J.H."/>
            <person name="Tsai I.J."/>
        </authorList>
    </citation>
    <scope>NUCLEOTIDE SEQUENCE [LARGE SCALE GENOMIC DNA]</scope>
    <source>
        <strain evidence="16">cv. Chaw 1501</strain>
        <tissue evidence="15">Young leaves</tissue>
    </source>
</reference>
<proteinExistence type="inferred from homology"/>
<dbReference type="EC" id="3.1.1.11" evidence="4 12"/>
<evidence type="ECO:0000256" key="2">
    <source>
        <dbReference type="ARBA" id="ARBA00006027"/>
    </source>
</evidence>
<keyword evidence="5 12" id="KW-0378">Hydrolase</keyword>
<name>A0A443PV34_9MAGN</name>
<evidence type="ECO:0000256" key="7">
    <source>
        <dbReference type="ARBA" id="ARBA00023157"/>
    </source>
</evidence>
<evidence type="ECO:0000256" key="5">
    <source>
        <dbReference type="ARBA" id="ARBA00022801"/>
    </source>
</evidence>
<keyword evidence="12" id="KW-0134">Cell wall</keyword>
<comment type="catalytic activity">
    <reaction evidence="9 12">
        <text>[(1-&gt;4)-alpha-D-galacturonosyl methyl ester](n) + n H2O = [(1-&gt;4)-alpha-D-galacturonosyl](n) + n methanol + n H(+)</text>
        <dbReference type="Rhea" id="RHEA:22380"/>
        <dbReference type="Rhea" id="RHEA-COMP:14570"/>
        <dbReference type="Rhea" id="RHEA-COMP:14573"/>
        <dbReference type="ChEBI" id="CHEBI:15377"/>
        <dbReference type="ChEBI" id="CHEBI:15378"/>
        <dbReference type="ChEBI" id="CHEBI:17790"/>
        <dbReference type="ChEBI" id="CHEBI:140522"/>
        <dbReference type="ChEBI" id="CHEBI:140523"/>
        <dbReference type="EC" id="3.1.1.11"/>
    </reaction>
</comment>
<evidence type="ECO:0000256" key="13">
    <source>
        <dbReference type="SAM" id="Phobius"/>
    </source>
</evidence>
<dbReference type="InterPro" id="IPR011050">
    <property type="entry name" value="Pectin_lyase_fold/virulence"/>
</dbReference>
<dbReference type="Proteomes" id="UP000283530">
    <property type="component" value="Unassembled WGS sequence"/>
</dbReference>
<evidence type="ECO:0000313" key="15">
    <source>
        <dbReference type="EMBL" id="RWR94619.1"/>
    </source>
</evidence>
<accession>A0A443PV34</accession>
<keyword evidence="13" id="KW-0472">Membrane</keyword>
<keyword evidence="13" id="KW-1133">Transmembrane helix</keyword>
<comment type="function">
    <text evidence="10 12">Acts in the modification of cell walls via demethylesterification of cell wall pectin.</text>
</comment>
<evidence type="ECO:0000259" key="14">
    <source>
        <dbReference type="SMART" id="SM00856"/>
    </source>
</evidence>
<feature type="active site" evidence="11">
    <location>
        <position position="405"/>
    </location>
</feature>
<dbReference type="SUPFAM" id="SSF51126">
    <property type="entry name" value="Pectin lyase-like"/>
    <property type="match status" value="1"/>
</dbReference>
<dbReference type="GO" id="GO:0030599">
    <property type="term" value="F:pectinesterase activity"/>
    <property type="evidence" value="ECO:0007669"/>
    <property type="project" value="UniProtKB-UniRule"/>
</dbReference>
<evidence type="ECO:0000256" key="4">
    <source>
        <dbReference type="ARBA" id="ARBA00013229"/>
    </source>
</evidence>
<dbReference type="NCBIfam" id="TIGR01614">
    <property type="entry name" value="PME_inhib"/>
    <property type="match status" value="1"/>
</dbReference>
<keyword evidence="12" id="KW-0964">Secreted</keyword>
<dbReference type="EMBL" id="QPKB01000011">
    <property type="protein sequence ID" value="RWR94619.1"/>
    <property type="molecule type" value="Genomic_DNA"/>
</dbReference>
<dbReference type="PROSITE" id="PS00800">
    <property type="entry name" value="PECTINESTERASE_1"/>
    <property type="match status" value="1"/>
</dbReference>
<evidence type="ECO:0000256" key="3">
    <source>
        <dbReference type="ARBA" id="ARBA00007786"/>
    </source>
</evidence>
<dbReference type="Gene3D" id="1.20.140.40">
    <property type="entry name" value="Invertase/pectin methylesterase inhibitor family protein"/>
    <property type="match status" value="1"/>
</dbReference>
<dbReference type="InterPro" id="IPR000070">
    <property type="entry name" value="Pectinesterase_cat"/>
</dbReference>